<dbReference type="AlphaFoldDB" id="A0A183DEM2"/>
<feature type="transmembrane region" description="Helical" evidence="2">
    <location>
        <begin position="20"/>
        <end position="40"/>
    </location>
</feature>
<reference evidence="3 4" key="2">
    <citation type="submission" date="2018-11" db="EMBL/GenBank/DDBJ databases">
        <authorList>
            <consortium name="Pathogen Informatics"/>
        </authorList>
    </citation>
    <scope>NUCLEOTIDE SEQUENCE [LARGE SCALE GENOMIC DNA]</scope>
</reference>
<dbReference type="WBParaSite" id="GPUH_0000717201-mRNA-1">
    <property type="protein sequence ID" value="GPUH_0000717201-mRNA-1"/>
    <property type="gene ID" value="GPUH_0000717201"/>
</dbReference>
<protein>
    <submittedName>
        <fullName evidence="5">NABP domain-containing protein</fullName>
    </submittedName>
</protein>
<keyword evidence="2" id="KW-1133">Transmembrane helix</keyword>
<sequence>MGGEGFRSFSKYGDKTRVGYALVYFFEFFCEVSGVLAGVINVRNTILGMVWGFITHVQRQQYRIQEMNGDPYSGPVHQTILSPCKLHFGRGDSRGGFMNSAGSNAFQSNTSSIPPTPYSRGTAHNNFSSPTHNIAGDRWNGGINSQHGR</sequence>
<proteinExistence type="predicted"/>
<gene>
    <name evidence="3" type="ORF">GPUH_LOCUS7162</name>
</gene>
<keyword evidence="2" id="KW-0472">Membrane</keyword>
<evidence type="ECO:0000256" key="1">
    <source>
        <dbReference type="SAM" id="MobiDB-lite"/>
    </source>
</evidence>
<evidence type="ECO:0000256" key="2">
    <source>
        <dbReference type="SAM" id="Phobius"/>
    </source>
</evidence>
<keyword evidence="4" id="KW-1185">Reference proteome</keyword>
<evidence type="ECO:0000313" key="4">
    <source>
        <dbReference type="Proteomes" id="UP000271098"/>
    </source>
</evidence>
<evidence type="ECO:0000313" key="5">
    <source>
        <dbReference type="WBParaSite" id="GPUH_0000717201-mRNA-1"/>
    </source>
</evidence>
<evidence type="ECO:0000313" key="3">
    <source>
        <dbReference type="EMBL" id="VDK57437.1"/>
    </source>
</evidence>
<reference evidence="5" key="1">
    <citation type="submission" date="2016-06" db="UniProtKB">
        <authorList>
            <consortium name="WormBaseParasite"/>
        </authorList>
    </citation>
    <scope>IDENTIFICATION</scope>
</reference>
<dbReference type="Proteomes" id="UP000271098">
    <property type="component" value="Unassembled WGS sequence"/>
</dbReference>
<feature type="compositionally biased region" description="Polar residues" evidence="1">
    <location>
        <begin position="122"/>
        <end position="132"/>
    </location>
</feature>
<organism evidence="5">
    <name type="scientific">Gongylonema pulchrum</name>
    <dbReference type="NCBI Taxonomy" id="637853"/>
    <lineage>
        <taxon>Eukaryota</taxon>
        <taxon>Metazoa</taxon>
        <taxon>Ecdysozoa</taxon>
        <taxon>Nematoda</taxon>
        <taxon>Chromadorea</taxon>
        <taxon>Rhabditida</taxon>
        <taxon>Spirurina</taxon>
        <taxon>Spiruromorpha</taxon>
        <taxon>Spiruroidea</taxon>
        <taxon>Gongylonematidae</taxon>
        <taxon>Gongylonema</taxon>
    </lineage>
</organism>
<feature type="region of interest" description="Disordered" evidence="1">
    <location>
        <begin position="106"/>
        <end position="149"/>
    </location>
</feature>
<accession>A0A183DEM2</accession>
<keyword evidence="2" id="KW-0812">Transmembrane</keyword>
<dbReference type="EMBL" id="UYRT01018068">
    <property type="protein sequence ID" value="VDK57437.1"/>
    <property type="molecule type" value="Genomic_DNA"/>
</dbReference>
<name>A0A183DEM2_9BILA</name>